<keyword evidence="2 7" id="KW-0489">Methyltransferase</keyword>
<evidence type="ECO:0000256" key="3">
    <source>
        <dbReference type="ARBA" id="ARBA00022679"/>
    </source>
</evidence>
<dbReference type="InterPro" id="IPR001525">
    <property type="entry name" value="C5_MeTfrase"/>
</dbReference>
<dbReference type="STRING" id="1187848.A1QO_04265"/>
<evidence type="ECO:0000313" key="8">
    <source>
        <dbReference type="EMBL" id="OEE37327.1"/>
    </source>
</evidence>
<dbReference type="SUPFAM" id="SSF53335">
    <property type="entry name" value="S-adenosyl-L-methionine-dependent methyltransferases"/>
    <property type="match status" value="1"/>
</dbReference>
<comment type="similarity">
    <text evidence="7">Belongs to the class I-like SAM-binding methyltransferase superfamily. C5-methyltransferase family.</text>
</comment>
<dbReference type="Gene3D" id="3.40.50.150">
    <property type="entry name" value="Vaccinia Virus protein VP39"/>
    <property type="match status" value="1"/>
</dbReference>
<evidence type="ECO:0000256" key="4">
    <source>
        <dbReference type="ARBA" id="ARBA00022691"/>
    </source>
</evidence>
<dbReference type="EMBL" id="AJYQ02000020">
    <property type="protein sequence ID" value="OEE37327.1"/>
    <property type="molecule type" value="Genomic_DNA"/>
</dbReference>
<dbReference type="eggNOG" id="COG0270">
    <property type="taxonomic scope" value="Bacteria"/>
</dbReference>
<dbReference type="GO" id="GO:0032259">
    <property type="term" value="P:methylation"/>
    <property type="evidence" value="ECO:0007669"/>
    <property type="project" value="UniProtKB-KW"/>
</dbReference>
<dbReference type="Pfam" id="PF00145">
    <property type="entry name" value="DNA_methylase"/>
    <property type="match status" value="1"/>
</dbReference>
<organism evidence="8 9">
    <name type="scientific">Vibrio genomosp. F10 str. ZF-129</name>
    <dbReference type="NCBI Taxonomy" id="1187848"/>
    <lineage>
        <taxon>Bacteria</taxon>
        <taxon>Pseudomonadati</taxon>
        <taxon>Pseudomonadota</taxon>
        <taxon>Gammaproteobacteria</taxon>
        <taxon>Vibrionales</taxon>
        <taxon>Vibrionaceae</taxon>
        <taxon>Vibrio</taxon>
    </lineage>
</organism>
<comment type="caution">
    <text evidence="8">The sequence shown here is derived from an EMBL/GenBank/DDBJ whole genome shotgun (WGS) entry which is preliminary data.</text>
</comment>
<evidence type="ECO:0000256" key="7">
    <source>
        <dbReference type="PROSITE-ProRule" id="PRU01016"/>
    </source>
</evidence>
<keyword evidence="5" id="KW-0680">Restriction system</keyword>
<evidence type="ECO:0000313" key="9">
    <source>
        <dbReference type="Proteomes" id="UP000094741"/>
    </source>
</evidence>
<dbReference type="EC" id="2.1.1.37" evidence="1"/>
<keyword evidence="4 7" id="KW-0949">S-adenosyl-L-methionine</keyword>
<dbReference type="RefSeq" id="WP_017041807.1">
    <property type="nucleotide sequence ID" value="NZ_AJYQ02000020.1"/>
</dbReference>
<proteinExistence type="inferred from homology"/>
<evidence type="ECO:0000256" key="1">
    <source>
        <dbReference type="ARBA" id="ARBA00011975"/>
    </source>
</evidence>
<sequence>MTTIVNTVLSENRGKPRVWLEGEKLAREGLEVGMTFDIEIKHSKFILRPTENGKYTVSKRTRNGLVHPLIELTNEELREVFKGVEMLRVAIHKGKIIISEHHMTKRIAERVKRLVRKVKANKPLDIMSLYHGGGGLDLSLHDGMAQAGIKSQIALAIEMESTYLDSSLRNNPQLFSSNSLIIESKIQSVNYYKEGKQCDGAYLGIPCNASSRSGRSKNGTWGDTKGKFVESHDEAGTLFYQAMMLIDQANVAYVVIENVPEYAQSASADIIRSLLTSWGYKFQEAELCGTDFGSLEKRTRWCLVAVTEGLEIGDLDLSNLQSMHTKPEKISDIFQDEPLSQDDWKRYEYLADKAERDAKAGKGFKRQLLTGNEPHCGTLGKGYKKARSTEPFILHRDFKDNGLQRLFTEIEHCRLKRFPESFIANNSATRSHEILGQSVVYSVFFAVGYALGKAIRNDGQIDLSLAA</sequence>
<gene>
    <name evidence="8" type="ORF">A1QO_04265</name>
</gene>
<accession>A0A1E5BJU2</accession>
<dbReference type="AlphaFoldDB" id="A0A1E5BJU2"/>
<dbReference type="PANTHER" id="PTHR46098:SF1">
    <property type="entry name" value="TRNA (CYTOSINE(38)-C(5))-METHYLTRANSFERASE"/>
    <property type="match status" value="1"/>
</dbReference>
<dbReference type="GO" id="GO:0003886">
    <property type="term" value="F:DNA (cytosine-5-)-methyltransferase activity"/>
    <property type="evidence" value="ECO:0007669"/>
    <property type="project" value="UniProtKB-EC"/>
</dbReference>
<evidence type="ECO:0000256" key="6">
    <source>
        <dbReference type="ARBA" id="ARBA00047422"/>
    </source>
</evidence>
<name>A0A1E5BJU2_9VIBR</name>
<protein>
    <recommendedName>
        <fullName evidence="1">DNA (cytosine-5-)-methyltransferase</fullName>
        <ecNumber evidence="1">2.1.1.37</ecNumber>
    </recommendedName>
</protein>
<dbReference type="GO" id="GO:0009307">
    <property type="term" value="P:DNA restriction-modification system"/>
    <property type="evidence" value="ECO:0007669"/>
    <property type="project" value="UniProtKB-KW"/>
</dbReference>
<dbReference type="PANTHER" id="PTHR46098">
    <property type="entry name" value="TRNA (CYTOSINE(38)-C(5))-METHYLTRANSFERASE"/>
    <property type="match status" value="1"/>
</dbReference>
<keyword evidence="3 7" id="KW-0808">Transferase</keyword>
<evidence type="ECO:0000256" key="2">
    <source>
        <dbReference type="ARBA" id="ARBA00022603"/>
    </source>
</evidence>
<dbReference type="OrthoDB" id="5288620at2"/>
<dbReference type="PROSITE" id="PS51679">
    <property type="entry name" value="SAM_MT_C5"/>
    <property type="match status" value="1"/>
</dbReference>
<dbReference type="Proteomes" id="UP000094741">
    <property type="component" value="Unassembled WGS sequence"/>
</dbReference>
<dbReference type="InterPro" id="IPR050750">
    <property type="entry name" value="C5-MTase"/>
</dbReference>
<feature type="active site" evidence="7">
    <location>
        <position position="207"/>
    </location>
</feature>
<evidence type="ECO:0000256" key="5">
    <source>
        <dbReference type="ARBA" id="ARBA00022747"/>
    </source>
</evidence>
<comment type="catalytic activity">
    <reaction evidence="6">
        <text>a 2'-deoxycytidine in DNA + S-adenosyl-L-methionine = a 5-methyl-2'-deoxycytidine in DNA + S-adenosyl-L-homocysteine + H(+)</text>
        <dbReference type="Rhea" id="RHEA:13681"/>
        <dbReference type="Rhea" id="RHEA-COMP:11369"/>
        <dbReference type="Rhea" id="RHEA-COMP:11370"/>
        <dbReference type="ChEBI" id="CHEBI:15378"/>
        <dbReference type="ChEBI" id="CHEBI:57856"/>
        <dbReference type="ChEBI" id="CHEBI:59789"/>
        <dbReference type="ChEBI" id="CHEBI:85452"/>
        <dbReference type="ChEBI" id="CHEBI:85454"/>
        <dbReference type="EC" id="2.1.1.37"/>
    </reaction>
</comment>
<reference evidence="8 9" key="1">
    <citation type="journal article" date="2012" name="Science">
        <title>Ecological populations of bacteria act as socially cohesive units of antibiotic production and resistance.</title>
        <authorList>
            <person name="Cordero O.X."/>
            <person name="Wildschutte H."/>
            <person name="Kirkup B."/>
            <person name="Proehl S."/>
            <person name="Ngo L."/>
            <person name="Hussain F."/>
            <person name="Le Roux F."/>
            <person name="Mincer T."/>
            <person name="Polz M.F."/>
        </authorList>
    </citation>
    <scope>NUCLEOTIDE SEQUENCE [LARGE SCALE GENOMIC DNA]</scope>
    <source>
        <strain evidence="8 9">ZF-129</strain>
    </source>
</reference>
<dbReference type="InterPro" id="IPR029063">
    <property type="entry name" value="SAM-dependent_MTases_sf"/>
</dbReference>